<sequence>MKRLTVGVEGVGNSRKVELREAARALRKKPLFSGIEADSDVNASTITEAVKTQHLIPPCISGRFARKKLSPVVVVSFLTDCYDRSPVSDAL</sequence>
<dbReference type="Proteomes" id="UP001222027">
    <property type="component" value="Unassembled WGS sequence"/>
</dbReference>
<dbReference type="EMBL" id="JAQQAF010000009">
    <property type="protein sequence ID" value="KAJ8458190.1"/>
    <property type="molecule type" value="Genomic_DNA"/>
</dbReference>
<keyword evidence="2" id="KW-1185">Reference proteome</keyword>
<organism evidence="1 2">
    <name type="scientific">Ensete ventricosum</name>
    <name type="common">Abyssinian banana</name>
    <name type="synonym">Musa ensete</name>
    <dbReference type="NCBI Taxonomy" id="4639"/>
    <lineage>
        <taxon>Eukaryota</taxon>
        <taxon>Viridiplantae</taxon>
        <taxon>Streptophyta</taxon>
        <taxon>Embryophyta</taxon>
        <taxon>Tracheophyta</taxon>
        <taxon>Spermatophyta</taxon>
        <taxon>Magnoliopsida</taxon>
        <taxon>Liliopsida</taxon>
        <taxon>Zingiberales</taxon>
        <taxon>Musaceae</taxon>
        <taxon>Ensete</taxon>
    </lineage>
</organism>
<dbReference type="AlphaFoldDB" id="A0AAV8PTQ0"/>
<evidence type="ECO:0000313" key="2">
    <source>
        <dbReference type="Proteomes" id="UP001222027"/>
    </source>
</evidence>
<accession>A0AAV8PTQ0</accession>
<gene>
    <name evidence="1" type="ORF">OPV22_031116</name>
</gene>
<proteinExistence type="predicted"/>
<name>A0AAV8PTQ0_ENSVE</name>
<protein>
    <submittedName>
        <fullName evidence="1">Uncharacterized protein</fullName>
    </submittedName>
</protein>
<comment type="caution">
    <text evidence="1">The sequence shown here is derived from an EMBL/GenBank/DDBJ whole genome shotgun (WGS) entry which is preliminary data.</text>
</comment>
<evidence type="ECO:0000313" key="1">
    <source>
        <dbReference type="EMBL" id="KAJ8458190.1"/>
    </source>
</evidence>
<reference evidence="1 2" key="1">
    <citation type="submission" date="2022-12" db="EMBL/GenBank/DDBJ databases">
        <title>Chromosome-scale assembly of the Ensete ventricosum genome.</title>
        <authorList>
            <person name="Dussert Y."/>
            <person name="Stocks J."/>
            <person name="Wendawek A."/>
            <person name="Woldeyes F."/>
            <person name="Nichols R.A."/>
            <person name="Borrell J.S."/>
        </authorList>
    </citation>
    <scope>NUCLEOTIDE SEQUENCE [LARGE SCALE GENOMIC DNA]</scope>
    <source>
        <strain evidence="2">cv. Maze</strain>
        <tissue evidence="1">Seeds</tissue>
    </source>
</reference>